<organism evidence="8 9">
    <name type="scientific">Plicaturopsis crispa FD-325 SS-3</name>
    <dbReference type="NCBI Taxonomy" id="944288"/>
    <lineage>
        <taxon>Eukaryota</taxon>
        <taxon>Fungi</taxon>
        <taxon>Dikarya</taxon>
        <taxon>Basidiomycota</taxon>
        <taxon>Agaricomycotina</taxon>
        <taxon>Agaricomycetes</taxon>
        <taxon>Agaricomycetidae</taxon>
        <taxon>Amylocorticiales</taxon>
        <taxon>Amylocorticiaceae</taxon>
        <taxon>Plicatura</taxon>
        <taxon>Plicaturopsis crispa</taxon>
    </lineage>
</organism>
<dbReference type="GO" id="GO:0045944">
    <property type="term" value="P:positive regulation of transcription by RNA polymerase II"/>
    <property type="evidence" value="ECO:0007669"/>
    <property type="project" value="TreeGrafter"/>
</dbReference>
<evidence type="ECO:0000256" key="6">
    <source>
        <dbReference type="SAM" id="MobiDB-lite"/>
    </source>
</evidence>
<dbReference type="Pfam" id="PF00172">
    <property type="entry name" value="Zn_clus"/>
    <property type="match status" value="1"/>
</dbReference>
<evidence type="ECO:0000313" key="9">
    <source>
        <dbReference type="Proteomes" id="UP000053263"/>
    </source>
</evidence>
<dbReference type="CDD" id="cd00067">
    <property type="entry name" value="GAL4"/>
    <property type="match status" value="1"/>
</dbReference>
<feature type="domain" description="Zn(2)-C6 fungal-type" evidence="7">
    <location>
        <begin position="172"/>
        <end position="201"/>
    </location>
</feature>
<accession>A0A0C9T728</accession>
<feature type="region of interest" description="Disordered" evidence="6">
    <location>
        <begin position="1"/>
        <end position="160"/>
    </location>
</feature>
<keyword evidence="3" id="KW-0238">DNA-binding</keyword>
<keyword evidence="5" id="KW-0539">Nucleus</keyword>
<evidence type="ECO:0000256" key="4">
    <source>
        <dbReference type="ARBA" id="ARBA00023163"/>
    </source>
</evidence>
<dbReference type="Gene3D" id="4.10.240.10">
    <property type="entry name" value="Zn(2)-C6 fungal-type DNA-binding domain"/>
    <property type="match status" value="1"/>
</dbReference>
<evidence type="ECO:0000313" key="8">
    <source>
        <dbReference type="EMBL" id="KII83943.1"/>
    </source>
</evidence>
<feature type="compositionally biased region" description="Polar residues" evidence="6">
    <location>
        <begin position="408"/>
        <end position="421"/>
    </location>
</feature>
<reference evidence="8 9" key="1">
    <citation type="submission" date="2014-06" db="EMBL/GenBank/DDBJ databases">
        <title>Evolutionary Origins and Diversification of the Mycorrhizal Mutualists.</title>
        <authorList>
            <consortium name="DOE Joint Genome Institute"/>
            <consortium name="Mycorrhizal Genomics Consortium"/>
            <person name="Kohler A."/>
            <person name="Kuo A."/>
            <person name="Nagy L.G."/>
            <person name="Floudas D."/>
            <person name="Copeland A."/>
            <person name="Barry K.W."/>
            <person name="Cichocki N."/>
            <person name="Veneault-Fourrey C."/>
            <person name="LaButti K."/>
            <person name="Lindquist E.A."/>
            <person name="Lipzen A."/>
            <person name="Lundell T."/>
            <person name="Morin E."/>
            <person name="Murat C."/>
            <person name="Riley R."/>
            <person name="Ohm R."/>
            <person name="Sun H."/>
            <person name="Tunlid A."/>
            <person name="Henrissat B."/>
            <person name="Grigoriev I.V."/>
            <person name="Hibbett D.S."/>
            <person name="Martin F."/>
        </authorList>
    </citation>
    <scope>NUCLEOTIDE SEQUENCE [LARGE SCALE GENOMIC DNA]</scope>
    <source>
        <strain evidence="8 9">FD-325 SS-3</strain>
    </source>
</reference>
<feature type="compositionally biased region" description="Polar residues" evidence="6">
    <location>
        <begin position="72"/>
        <end position="81"/>
    </location>
</feature>
<dbReference type="PANTHER" id="PTHR47540:SF2">
    <property type="entry name" value="ZN(II)2CYS6 TRANSCRIPTION FACTOR (EUROFUNG)"/>
    <property type="match status" value="1"/>
</dbReference>
<dbReference type="SUPFAM" id="SSF57701">
    <property type="entry name" value="Zn2/Cys6 DNA-binding domain"/>
    <property type="match status" value="1"/>
</dbReference>
<evidence type="ECO:0000259" key="7">
    <source>
        <dbReference type="PROSITE" id="PS50048"/>
    </source>
</evidence>
<dbReference type="PROSITE" id="PS50048">
    <property type="entry name" value="ZN2_CY6_FUNGAL_2"/>
    <property type="match status" value="1"/>
</dbReference>
<dbReference type="GO" id="GO:0008270">
    <property type="term" value="F:zinc ion binding"/>
    <property type="evidence" value="ECO:0007669"/>
    <property type="project" value="InterPro"/>
</dbReference>
<dbReference type="SMART" id="SM00066">
    <property type="entry name" value="GAL4"/>
    <property type="match status" value="1"/>
</dbReference>
<dbReference type="OrthoDB" id="2399539at2759"/>
<evidence type="ECO:0000256" key="2">
    <source>
        <dbReference type="ARBA" id="ARBA00023015"/>
    </source>
</evidence>
<dbReference type="EMBL" id="KN832573">
    <property type="protein sequence ID" value="KII83943.1"/>
    <property type="molecule type" value="Genomic_DNA"/>
</dbReference>
<evidence type="ECO:0000256" key="5">
    <source>
        <dbReference type="ARBA" id="ARBA00023242"/>
    </source>
</evidence>
<proteinExistence type="predicted"/>
<feature type="region of interest" description="Disordered" evidence="6">
    <location>
        <begin position="210"/>
        <end position="257"/>
    </location>
</feature>
<dbReference type="GO" id="GO:0005634">
    <property type="term" value="C:nucleus"/>
    <property type="evidence" value="ECO:0007669"/>
    <property type="project" value="UniProtKB-SubCell"/>
</dbReference>
<gene>
    <name evidence="8" type="ORF">PLICRDRAFT_432819</name>
</gene>
<keyword evidence="9" id="KW-1185">Reference proteome</keyword>
<name>A0A0C9T728_PLICR</name>
<feature type="region of interest" description="Disordered" evidence="6">
    <location>
        <begin position="403"/>
        <end position="466"/>
    </location>
</feature>
<feature type="compositionally biased region" description="Low complexity" evidence="6">
    <location>
        <begin position="453"/>
        <end position="463"/>
    </location>
</feature>
<sequence>MHPEQLQHPSGYEDLQSTPTFTPHQEATMFSTQQTAQGDHLLPPTFAPHGVDADSQLIFPSQEFSDTHDPLHSQSPHSSGHATPHHHQLEGWPYYSDGQEAYSDGTEPYSSDGQAGFPSAYGGPSYTQISQQAEGPDGEDLTPRDTVAGSLDPSTGIFYRTPQHPRLRTAQACEKCRVRKAKCTGEHPCKRCVARGLTCEYAAEGRMRGPNKPKMRDANGNIIENKPRPRKASKPVDRSAPASPQKVSVARARAATKGEMPNMSLSFAEHRRNSMKPRSFAERHLDRPSLPALRMDLSSAKFGVPLASTAPHTPLHLQGHDTQMTPSSVQPRAALPSYNELSPLYGIAHRASVHGMSEVSSIMAMNYATTPDRLYPNIHMTSPTVEQTRFAMDSLLQPYLERGRRDSYASQSSGEMYSSDMSMEDNSEHSSLYREFGSESTGSLALPAYQHDSGGSSSPSPGSAFEQDVGLVYHPEPTVPFTASQIDAWTWNDQGLHGFDNRFGRSPTMIQTVMDQKPWDGLQRPSLASDFHSMEVEE</sequence>
<dbReference type="InterPro" id="IPR001138">
    <property type="entry name" value="Zn2Cys6_DnaBD"/>
</dbReference>
<keyword evidence="4" id="KW-0804">Transcription</keyword>
<dbReference type="PROSITE" id="PS00463">
    <property type="entry name" value="ZN2_CY6_FUNGAL_1"/>
    <property type="match status" value="1"/>
</dbReference>
<dbReference type="InterPro" id="IPR036864">
    <property type="entry name" value="Zn2-C6_fun-type_DNA-bd_sf"/>
</dbReference>
<dbReference type="AlphaFoldDB" id="A0A0C9T728"/>
<evidence type="ECO:0000256" key="1">
    <source>
        <dbReference type="ARBA" id="ARBA00004123"/>
    </source>
</evidence>
<evidence type="ECO:0000256" key="3">
    <source>
        <dbReference type="ARBA" id="ARBA00023125"/>
    </source>
</evidence>
<keyword evidence="2" id="KW-0805">Transcription regulation</keyword>
<dbReference type="Proteomes" id="UP000053263">
    <property type="component" value="Unassembled WGS sequence"/>
</dbReference>
<feature type="compositionally biased region" description="Polar residues" evidence="6">
    <location>
        <begin position="15"/>
        <end position="37"/>
    </location>
</feature>
<dbReference type="GO" id="GO:0000981">
    <property type="term" value="F:DNA-binding transcription factor activity, RNA polymerase II-specific"/>
    <property type="evidence" value="ECO:0007669"/>
    <property type="project" value="InterPro"/>
</dbReference>
<dbReference type="InterPro" id="IPR051711">
    <property type="entry name" value="Stress_Response_Reg"/>
</dbReference>
<dbReference type="HOGENOM" id="CLU_506335_0_0_1"/>
<protein>
    <recommendedName>
        <fullName evidence="7">Zn(2)-C6 fungal-type domain-containing protein</fullName>
    </recommendedName>
</protein>
<dbReference type="PANTHER" id="PTHR47540">
    <property type="entry name" value="THIAMINE REPRESSIBLE GENES REGULATORY PROTEIN THI5"/>
    <property type="match status" value="1"/>
</dbReference>
<comment type="subcellular location">
    <subcellularLocation>
        <location evidence="1">Nucleus</location>
    </subcellularLocation>
</comment>
<dbReference type="GO" id="GO:0043565">
    <property type="term" value="F:sequence-specific DNA binding"/>
    <property type="evidence" value="ECO:0007669"/>
    <property type="project" value="TreeGrafter"/>
</dbReference>